<dbReference type="EMBL" id="JGZO01000012">
    <property type="protein sequence ID" value="KFI93557.1"/>
    <property type="molecule type" value="Genomic_DNA"/>
</dbReference>
<comment type="caution">
    <text evidence="1">The sequence shown here is derived from an EMBL/GenBank/DDBJ whole genome shotgun (WGS) entry which is preliminary data.</text>
</comment>
<keyword evidence="2" id="KW-1185">Reference proteome</keyword>
<evidence type="ECO:0000313" key="2">
    <source>
        <dbReference type="Proteomes" id="UP000029033"/>
    </source>
</evidence>
<gene>
    <name evidence="1" type="ORF">BSCA_0045</name>
</gene>
<organism evidence="1 2">
    <name type="scientific">Bifidobacterium scardovii</name>
    <dbReference type="NCBI Taxonomy" id="158787"/>
    <lineage>
        <taxon>Bacteria</taxon>
        <taxon>Bacillati</taxon>
        <taxon>Actinomycetota</taxon>
        <taxon>Actinomycetes</taxon>
        <taxon>Bifidobacteriales</taxon>
        <taxon>Bifidobacteriaceae</taxon>
        <taxon>Bifidobacterium</taxon>
    </lineage>
</organism>
<sequence length="130" mass="14785">MADWLNSVKEAQGTQFDLQGAVFEIRQGYKSQDSKRAKGDIVNGSHALNSAYQMFVMVMSMQIPNAIRNRYERSNICVMTGNLQDDNPLTSTYAFFRQVVGYDLAGFFERNSQVFRDQTHAILTSILETQ</sequence>
<proteinExistence type="predicted"/>
<dbReference type="Proteomes" id="UP000029033">
    <property type="component" value="Unassembled WGS sequence"/>
</dbReference>
<dbReference type="STRING" id="158787.BSCA_0045"/>
<protein>
    <submittedName>
        <fullName evidence="1">MluI</fullName>
    </submittedName>
</protein>
<evidence type="ECO:0000313" key="1">
    <source>
        <dbReference type="EMBL" id="KFI93557.1"/>
    </source>
</evidence>
<dbReference type="AlphaFoldDB" id="A0A087DDF7"/>
<name>A0A087DDF7_9BIFI</name>
<dbReference type="eggNOG" id="ENOG502ZYMP">
    <property type="taxonomic scope" value="Bacteria"/>
</dbReference>
<accession>A0A087DDF7</accession>
<reference evidence="1 2" key="1">
    <citation type="submission" date="2014-03" db="EMBL/GenBank/DDBJ databases">
        <title>Genomics of Bifidobacteria.</title>
        <authorList>
            <person name="Ventura M."/>
            <person name="Milani C."/>
            <person name="Lugli G.A."/>
        </authorList>
    </citation>
    <scope>NUCLEOTIDE SEQUENCE [LARGE SCALE GENOMIC DNA]</scope>
    <source>
        <strain evidence="1 2">LMG 21589</strain>
    </source>
</reference>